<dbReference type="Pfam" id="PF07963">
    <property type="entry name" value="N_methyl"/>
    <property type="match status" value="1"/>
</dbReference>
<dbReference type="AlphaFoldDB" id="A0A0E4GB26"/>
<dbReference type="EMBL" id="CGIH01000017">
    <property type="protein sequence ID" value="CFX31399.1"/>
    <property type="molecule type" value="Genomic_DNA"/>
</dbReference>
<dbReference type="STRING" id="690567.966"/>
<evidence type="ECO:0000313" key="2">
    <source>
        <dbReference type="Proteomes" id="UP000045545"/>
    </source>
</evidence>
<organism evidence="1 2">
    <name type="scientific">Syntrophomonas zehnderi OL-4</name>
    <dbReference type="NCBI Taxonomy" id="690567"/>
    <lineage>
        <taxon>Bacteria</taxon>
        <taxon>Bacillati</taxon>
        <taxon>Bacillota</taxon>
        <taxon>Clostridia</taxon>
        <taxon>Eubacteriales</taxon>
        <taxon>Syntrophomonadaceae</taxon>
        <taxon>Syntrophomonas</taxon>
    </lineage>
</organism>
<dbReference type="NCBIfam" id="TIGR02532">
    <property type="entry name" value="IV_pilin_GFxxxE"/>
    <property type="match status" value="1"/>
</dbReference>
<gene>
    <name evidence="1" type="ORF">966</name>
</gene>
<dbReference type="Gene3D" id="2.60.40.1080">
    <property type="match status" value="1"/>
</dbReference>
<accession>A0A0E4GB26</accession>
<keyword evidence="2" id="KW-1185">Reference proteome</keyword>
<reference evidence="1 2" key="1">
    <citation type="submission" date="2015-03" db="EMBL/GenBank/DDBJ databases">
        <authorList>
            <person name="Murphy D."/>
        </authorList>
    </citation>
    <scope>NUCLEOTIDE SEQUENCE [LARGE SCALE GENOMIC DNA]</scope>
    <source>
        <strain evidence="1 2">OL-4</strain>
    </source>
</reference>
<dbReference type="Proteomes" id="UP000045545">
    <property type="component" value="Unassembled WGS sequence"/>
</dbReference>
<sequence length="321" mass="36022">MSSFFLKVKMNDRGMTLIEVLVVLVLLLFILTPAINAITATNRIWSHSEAINPRIAEANTSMLLISKEIRRAASPARTVDPVLVEDAGQRLVIYHYNEAETTWEKIIYQVTADNYLKKVILSDPDPAAVLSLVIPDEDDSVWHTLAEGVTSKPFNRPEDSSMVEVNIQISDTSQINKRFTPFDLASNYMIRSREIGAIIGAPVLDETEPEVIPVHKIIVSPTFARMVITKTNTHELSLNITQIWPANATDKSVRWQSSHPDWVKVEPSNDTSLATIKLMKKESDWNYWEFIGLIPPNVTITATANTGEAKATCKININKWL</sequence>
<dbReference type="InterPro" id="IPR012902">
    <property type="entry name" value="N_methyl_site"/>
</dbReference>
<dbReference type="RefSeq" id="WP_046496407.1">
    <property type="nucleotide sequence ID" value="NZ_CGIH01000017.1"/>
</dbReference>
<evidence type="ECO:0000313" key="1">
    <source>
        <dbReference type="EMBL" id="CFX31399.1"/>
    </source>
</evidence>
<name>A0A0E4GB26_9FIRM</name>
<proteinExistence type="predicted"/>
<protein>
    <submittedName>
        <fullName evidence="1">Prokaryotic N-terminal methylation site</fullName>
    </submittedName>
</protein>